<dbReference type="SUPFAM" id="SSF53756">
    <property type="entry name" value="UDP-Glycosyltransferase/glycogen phosphorylase"/>
    <property type="match status" value="1"/>
</dbReference>
<protein>
    <submittedName>
        <fullName evidence="5">Uncharacterized protein</fullName>
    </submittedName>
</protein>
<dbReference type="PANTHER" id="PTHR11926">
    <property type="entry name" value="GLUCOSYL/GLUCURONOSYL TRANSFERASES"/>
    <property type="match status" value="1"/>
</dbReference>
<evidence type="ECO:0000256" key="1">
    <source>
        <dbReference type="ARBA" id="ARBA00009995"/>
    </source>
</evidence>
<comment type="similarity">
    <text evidence="1 4">Belongs to the UDP-glycosyltransferase family.</text>
</comment>
<dbReference type="AlphaFoldDB" id="A0A5C7HT51"/>
<evidence type="ECO:0000313" key="5">
    <source>
        <dbReference type="EMBL" id="TXG59362.1"/>
    </source>
</evidence>
<keyword evidence="3 4" id="KW-0808">Transferase</keyword>
<dbReference type="PROSITE" id="PS00375">
    <property type="entry name" value="UDPGT"/>
    <property type="match status" value="1"/>
</dbReference>
<dbReference type="GO" id="GO:0080044">
    <property type="term" value="F:quercetin 7-O-glucosyltransferase activity"/>
    <property type="evidence" value="ECO:0007669"/>
    <property type="project" value="TreeGrafter"/>
</dbReference>
<accession>A0A5C7HT51</accession>
<dbReference type="PANTHER" id="PTHR11926:SF1264">
    <property type="entry name" value="GLYCOSYLTRANSFERASE-RELATED"/>
    <property type="match status" value="1"/>
</dbReference>
<dbReference type="Gene3D" id="3.40.50.2000">
    <property type="entry name" value="Glycogen Phosphorylase B"/>
    <property type="match status" value="2"/>
</dbReference>
<dbReference type="EMBL" id="VAHF01000006">
    <property type="protein sequence ID" value="TXG59362.1"/>
    <property type="molecule type" value="Genomic_DNA"/>
</dbReference>
<proteinExistence type="inferred from homology"/>
<dbReference type="OrthoDB" id="5835829at2759"/>
<sequence length="310" mass="34021">MENPNDVVSLPAMPVLQVKELPSFILPDDPLIMKKVLSDLFRRLDNIIWVLGNSFDALEIDVVALMASINAPIIPIGPLVSPFMLGKEETVAGNVDIWSVEDYCIEFLDKKPISSVVYISFGSINVLTQDQMDNVATALKNSNRPFLWVIKPPEKISGMKSGELPTGFLEETKDRGLVVKWCPQERVLMHSSVACFVTHCGWNSTLETVVGGVPVVAFPKWSDQPIDAKLLVDVLKMGVKMRIYGDDDGVFSDRVVERCIAEVADIGLKAAEMKKRAVALKEAAKKAVADGGSSDINIDRFISEIEAVSC</sequence>
<dbReference type="InterPro" id="IPR002213">
    <property type="entry name" value="UDP_glucos_trans"/>
</dbReference>
<evidence type="ECO:0000313" key="6">
    <source>
        <dbReference type="Proteomes" id="UP000323000"/>
    </source>
</evidence>
<dbReference type="FunFam" id="3.40.50.2000:FF:000019">
    <property type="entry name" value="Glycosyltransferase"/>
    <property type="match status" value="1"/>
</dbReference>
<dbReference type="Proteomes" id="UP000323000">
    <property type="component" value="Chromosome 6"/>
</dbReference>
<dbReference type="GO" id="GO:0080043">
    <property type="term" value="F:quercetin 3-O-glucosyltransferase activity"/>
    <property type="evidence" value="ECO:0007669"/>
    <property type="project" value="TreeGrafter"/>
</dbReference>
<dbReference type="Pfam" id="PF00201">
    <property type="entry name" value="UDPGT"/>
    <property type="match status" value="1"/>
</dbReference>
<evidence type="ECO:0000256" key="2">
    <source>
        <dbReference type="ARBA" id="ARBA00022676"/>
    </source>
</evidence>
<gene>
    <name evidence="5" type="ORF">EZV62_013935</name>
</gene>
<name>A0A5C7HT51_9ROSI</name>
<dbReference type="CDD" id="cd03784">
    <property type="entry name" value="GT1_Gtf-like"/>
    <property type="match status" value="1"/>
</dbReference>
<keyword evidence="6" id="KW-1185">Reference proteome</keyword>
<evidence type="ECO:0000256" key="3">
    <source>
        <dbReference type="ARBA" id="ARBA00022679"/>
    </source>
</evidence>
<keyword evidence="2 4" id="KW-0328">Glycosyltransferase</keyword>
<dbReference type="GO" id="GO:0010294">
    <property type="term" value="F:abscisic acid glucosyltransferase activity"/>
    <property type="evidence" value="ECO:0007669"/>
    <property type="project" value="TreeGrafter"/>
</dbReference>
<dbReference type="InterPro" id="IPR035595">
    <property type="entry name" value="UDP_glycos_trans_CS"/>
</dbReference>
<comment type="caution">
    <text evidence="5">The sequence shown here is derived from an EMBL/GenBank/DDBJ whole genome shotgun (WGS) entry which is preliminary data.</text>
</comment>
<organism evidence="5 6">
    <name type="scientific">Acer yangbiense</name>
    <dbReference type="NCBI Taxonomy" id="1000413"/>
    <lineage>
        <taxon>Eukaryota</taxon>
        <taxon>Viridiplantae</taxon>
        <taxon>Streptophyta</taxon>
        <taxon>Embryophyta</taxon>
        <taxon>Tracheophyta</taxon>
        <taxon>Spermatophyta</taxon>
        <taxon>Magnoliopsida</taxon>
        <taxon>eudicotyledons</taxon>
        <taxon>Gunneridae</taxon>
        <taxon>Pentapetalae</taxon>
        <taxon>rosids</taxon>
        <taxon>malvids</taxon>
        <taxon>Sapindales</taxon>
        <taxon>Sapindaceae</taxon>
        <taxon>Hippocastanoideae</taxon>
        <taxon>Acereae</taxon>
        <taxon>Acer</taxon>
    </lineage>
</organism>
<reference evidence="6" key="1">
    <citation type="journal article" date="2019" name="Gigascience">
        <title>De novo genome assembly of the endangered Acer yangbiense, a plant species with extremely small populations endemic to Yunnan Province, China.</title>
        <authorList>
            <person name="Yang J."/>
            <person name="Wariss H.M."/>
            <person name="Tao L."/>
            <person name="Zhang R."/>
            <person name="Yun Q."/>
            <person name="Hollingsworth P."/>
            <person name="Dao Z."/>
            <person name="Luo G."/>
            <person name="Guo H."/>
            <person name="Ma Y."/>
            <person name="Sun W."/>
        </authorList>
    </citation>
    <scope>NUCLEOTIDE SEQUENCE [LARGE SCALE GENOMIC DNA]</scope>
    <source>
        <strain evidence="6">cv. Malutang</strain>
    </source>
</reference>
<evidence type="ECO:0000256" key="4">
    <source>
        <dbReference type="RuleBase" id="RU003718"/>
    </source>
</evidence>